<gene>
    <name evidence="3" type="ORF">INT43_008795</name>
</gene>
<sequence length="515" mass="57370">MSLAYKKLAANIAYAAKLSRLGFGSPPKLSTAKTILETVWPSSSLVPRVIHDHYTKGPPAKSWSLEFHLAIAFMRDLLARSKYQTVEHMQWITSQIDVPLPPFTTGKPIVVPAIYRSRAGSILENAIDRQHYHDIGWNWREDKDKALDLSGEWLNYDGITPENKNESVVLYVHGGAGYLGSATTHRLLTSSIAKATGGSVYAINQRLAPQHPFPAPLEDALASYLQLIDQDGDYRIDPKNVIVAGESHGGGLIMALLLLLRDKQLPMPGGGMGLSPWIDMTHSLPSIMSNISTDYLPASGFSHKYSQALDYDKLPQFQAAALEPLEKVVSKDDSKILNEDLDRVQFYAPNAALKMRYVSPIFDELGFRGLPPLLLQVGTAERLRDESIYAAYKATNQYPSATVSNDGYFPTNVKLEMYVDQPHVFQMILSTVQRTIALKQMGKFVRSLVVKDVENQPAKYGQLEICTIQPDGKIVDGMTNAPDANVLKSWEQRLQRTSLRERLEEVHKAVQSLEH</sequence>
<dbReference type="GO" id="GO:0016787">
    <property type="term" value="F:hydrolase activity"/>
    <property type="evidence" value="ECO:0007669"/>
    <property type="project" value="UniProtKB-KW"/>
</dbReference>
<dbReference type="InterPro" id="IPR013094">
    <property type="entry name" value="AB_hydrolase_3"/>
</dbReference>
<feature type="domain" description="Alpha/beta hydrolase fold-3" evidence="2">
    <location>
        <begin position="169"/>
        <end position="288"/>
    </location>
</feature>
<dbReference type="PANTHER" id="PTHR48081:SF19">
    <property type="entry name" value="AB HYDROLASE SUPERFAMILY PROTEIN C4A8.06C"/>
    <property type="match status" value="1"/>
</dbReference>
<dbReference type="Proteomes" id="UP000654370">
    <property type="component" value="Unassembled WGS sequence"/>
</dbReference>
<proteinExistence type="predicted"/>
<organism evidence="3 4">
    <name type="scientific">Mortierella isabellina</name>
    <name type="common">Filamentous fungus</name>
    <name type="synonym">Umbelopsis isabellina</name>
    <dbReference type="NCBI Taxonomy" id="91625"/>
    <lineage>
        <taxon>Eukaryota</taxon>
        <taxon>Fungi</taxon>
        <taxon>Fungi incertae sedis</taxon>
        <taxon>Mucoromycota</taxon>
        <taxon>Mucoromycotina</taxon>
        <taxon>Umbelopsidomycetes</taxon>
        <taxon>Umbelopsidales</taxon>
        <taxon>Umbelopsidaceae</taxon>
        <taxon>Umbelopsis</taxon>
    </lineage>
</organism>
<keyword evidence="4" id="KW-1185">Reference proteome</keyword>
<dbReference type="AlphaFoldDB" id="A0A8H7PVR1"/>
<dbReference type="InterPro" id="IPR029058">
    <property type="entry name" value="AB_hydrolase_fold"/>
</dbReference>
<dbReference type="PANTHER" id="PTHR48081">
    <property type="entry name" value="AB HYDROLASE SUPERFAMILY PROTEIN C4A8.06C"/>
    <property type="match status" value="1"/>
</dbReference>
<evidence type="ECO:0000313" key="4">
    <source>
        <dbReference type="Proteomes" id="UP000654370"/>
    </source>
</evidence>
<protein>
    <recommendedName>
        <fullName evidence="2">Alpha/beta hydrolase fold-3 domain-containing protein</fullName>
    </recommendedName>
</protein>
<comment type="caution">
    <text evidence="3">The sequence shown here is derived from an EMBL/GenBank/DDBJ whole genome shotgun (WGS) entry which is preliminary data.</text>
</comment>
<keyword evidence="1" id="KW-0378">Hydrolase</keyword>
<name>A0A8H7PVR1_MORIS</name>
<dbReference type="Gene3D" id="3.40.50.1820">
    <property type="entry name" value="alpha/beta hydrolase"/>
    <property type="match status" value="1"/>
</dbReference>
<dbReference type="EMBL" id="JAEPQZ010000005">
    <property type="protein sequence ID" value="KAG2181212.1"/>
    <property type="molecule type" value="Genomic_DNA"/>
</dbReference>
<evidence type="ECO:0000256" key="1">
    <source>
        <dbReference type="ARBA" id="ARBA00022801"/>
    </source>
</evidence>
<evidence type="ECO:0000313" key="3">
    <source>
        <dbReference type="EMBL" id="KAG2181212.1"/>
    </source>
</evidence>
<dbReference type="OrthoDB" id="408631at2759"/>
<reference evidence="3" key="1">
    <citation type="submission" date="2020-12" db="EMBL/GenBank/DDBJ databases">
        <title>Metabolic potential, ecology and presence of endohyphal bacteria is reflected in genomic diversity of Mucoromycotina.</title>
        <authorList>
            <person name="Muszewska A."/>
            <person name="Okrasinska A."/>
            <person name="Steczkiewicz K."/>
            <person name="Drgas O."/>
            <person name="Orlowska M."/>
            <person name="Perlinska-Lenart U."/>
            <person name="Aleksandrzak-Piekarczyk T."/>
            <person name="Szatraj K."/>
            <person name="Zielenkiewicz U."/>
            <person name="Pilsyk S."/>
            <person name="Malc E."/>
            <person name="Mieczkowski P."/>
            <person name="Kruszewska J.S."/>
            <person name="Biernat P."/>
            <person name="Pawlowska J."/>
        </authorList>
    </citation>
    <scope>NUCLEOTIDE SEQUENCE</scope>
    <source>
        <strain evidence="3">WA0000067209</strain>
    </source>
</reference>
<dbReference type="InterPro" id="IPR050300">
    <property type="entry name" value="GDXG_lipolytic_enzyme"/>
</dbReference>
<dbReference type="Pfam" id="PF07859">
    <property type="entry name" value="Abhydrolase_3"/>
    <property type="match status" value="1"/>
</dbReference>
<accession>A0A8H7PVR1</accession>
<evidence type="ECO:0000259" key="2">
    <source>
        <dbReference type="Pfam" id="PF07859"/>
    </source>
</evidence>
<dbReference type="SUPFAM" id="SSF53474">
    <property type="entry name" value="alpha/beta-Hydrolases"/>
    <property type="match status" value="1"/>
</dbReference>